<feature type="domain" description="Fibronectin type III-like" evidence="4">
    <location>
        <begin position="643"/>
        <end position="712"/>
    </location>
</feature>
<dbReference type="InterPro" id="IPR050288">
    <property type="entry name" value="Cellulose_deg_GH3"/>
</dbReference>
<keyword evidence="2" id="KW-0378">Hydrolase</keyword>
<keyword evidence="3" id="KW-0119">Carbohydrate metabolism</keyword>
<dbReference type="InterPro" id="IPR036881">
    <property type="entry name" value="Glyco_hydro_3_C_sf"/>
</dbReference>
<dbReference type="SUPFAM" id="SSF52279">
    <property type="entry name" value="Beta-D-glucan exohydrolase, C-terminal domain"/>
    <property type="match status" value="1"/>
</dbReference>
<dbReference type="InterPro" id="IPR002772">
    <property type="entry name" value="Glyco_hydro_3_C"/>
</dbReference>
<organism evidence="5">
    <name type="scientific">Ignisphaera aggregans</name>
    <dbReference type="NCBI Taxonomy" id="334771"/>
    <lineage>
        <taxon>Archaea</taxon>
        <taxon>Thermoproteota</taxon>
        <taxon>Thermoprotei</taxon>
        <taxon>Desulfurococcales</taxon>
        <taxon>Desulfurococcaceae</taxon>
        <taxon>Ignisphaera</taxon>
    </lineage>
</organism>
<reference evidence="5" key="1">
    <citation type="journal article" date="2020" name="mSystems">
        <title>Genome- and Community-Level Interaction Insights into Carbon Utilization and Element Cycling Functions of Hydrothermarchaeota in Hydrothermal Sediment.</title>
        <authorList>
            <person name="Zhou Z."/>
            <person name="Liu Y."/>
            <person name="Xu W."/>
            <person name="Pan J."/>
            <person name="Luo Z.H."/>
            <person name="Li M."/>
        </authorList>
    </citation>
    <scope>NUCLEOTIDE SEQUENCE [LARGE SCALE GENOMIC DNA]</scope>
    <source>
        <strain evidence="5">SpSt-125</strain>
    </source>
</reference>
<dbReference type="Gene3D" id="2.60.40.10">
    <property type="entry name" value="Immunoglobulins"/>
    <property type="match status" value="1"/>
</dbReference>
<dbReference type="PROSITE" id="PS00775">
    <property type="entry name" value="GLYCOSYL_HYDROL_F3"/>
    <property type="match status" value="1"/>
</dbReference>
<dbReference type="InterPro" id="IPR001764">
    <property type="entry name" value="Glyco_hydro_3_N"/>
</dbReference>
<dbReference type="SUPFAM" id="SSF51445">
    <property type="entry name" value="(Trans)glycosidases"/>
    <property type="match status" value="1"/>
</dbReference>
<dbReference type="InterPro" id="IPR019800">
    <property type="entry name" value="Glyco_hydro_3_AS"/>
</dbReference>
<dbReference type="InterPro" id="IPR017853">
    <property type="entry name" value="GH"/>
</dbReference>
<dbReference type="InterPro" id="IPR026891">
    <property type="entry name" value="Fn3-like"/>
</dbReference>
<dbReference type="PANTHER" id="PTHR42715">
    <property type="entry name" value="BETA-GLUCOSIDASE"/>
    <property type="match status" value="1"/>
</dbReference>
<evidence type="ECO:0000256" key="1">
    <source>
        <dbReference type="ARBA" id="ARBA00005336"/>
    </source>
</evidence>
<dbReference type="PANTHER" id="PTHR42715:SF10">
    <property type="entry name" value="BETA-GLUCOSIDASE"/>
    <property type="match status" value="1"/>
</dbReference>
<evidence type="ECO:0000256" key="2">
    <source>
        <dbReference type="ARBA" id="ARBA00022801"/>
    </source>
</evidence>
<dbReference type="PRINTS" id="PR00133">
    <property type="entry name" value="GLHYDRLASE3"/>
</dbReference>
<proteinExistence type="inferred from homology"/>
<protein>
    <submittedName>
        <fullName evidence="5">Beta-glucosidase</fullName>
    </submittedName>
</protein>
<dbReference type="GO" id="GO:0005975">
    <property type="term" value="P:carbohydrate metabolic process"/>
    <property type="evidence" value="ECO:0007669"/>
    <property type="project" value="InterPro"/>
</dbReference>
<dbReference type="SMART" id="SM01217">
    <property type="entry name" value="Fn3_like"/>
    <property type="match status" value="1"/>
</dbReference>
<dbReference type="GO" id="GO:0004553">
    <property type="term" value="F:hydrolase activity, hydrolyzing O-glycosyl compounds"/>
    <property type="evidence" value="ECO:0007669"/>
    <property type="project" value="InterPro"/>
</dbReference>
<dbReference type="Gene3D" id="3.40.50.1700">
    <property type="entry name" value="Glycoside hydrolase family 3 C-terminal domain"/>
    <property type="match status" value="1"/>
</dbReference>
<dbReference type="Gene3D" id="3.20.20.300">
    <property type="entry name" value="Glycoside hydrolase, family 3, N-terminal domain"/>
    <property type="match status" value="1"/>
</dbReference>
<comment type="caution">
    <text evidence="5">The sequence shown here is derived from an EMBL/GenBank/DDBJ whole genome shotgun (WGS) entry which is preliminary data.</text>
</comment>
<evidence type="ECO:0000259" key="4">
    <source>
        <dbReference type="SMART" id="SM01217"/>
    </source>
</evidence>
<dbReference type="Pfam" id="PF00933">
    <property type="entry name" value="Glyco_hydro_3"/>
    <property type="match status" value="1"/>
</dbReference>
<dbReference type="InterPro" id="IPR013783">
    <property type="entry name" value="Ig-like_fold"/>
</dbReference>
<dbReference type="EMBL" id="DSEU01000017">
    <property type="protein sequence ID" value="HEM66532.1"/>
    <property type="molecule type" value="Genomic_DNA"/>
</dbReference>
<evidence type="ECO:0000256" key="3">
    <source>
        <dbReference type="ARBA" id="ARBA00023277"/>
    </source>
</evidence>
<dbReference type="AlphaFoldDB" id="A0A7J2U2X5"/>
<dbReference type="InterPro" id="IPR036962">
    <property type="entry name" value="Glyco_hydro_3_N_sf"/>
</dbReference>
<dbReference type="Pfam" id="PF01915">
    <property type="entry name" value="Glyco_hydro_3_C"/>
    <property type="match status" value="1"/>
</dbReference>
<comment type="similarity">
    <text evidence="1">Belongs to the glycosyl hydrolase 3 family.</text>
</comment>
<sequence length="738" mass="82348">MNVDEVVARLSIDEKILLIVGAGSSRLVRGAAGETRAIDRLGVPPIVLSDGPAGVRIHPLRFGVGETFYATAFPNEIVLASTWNPELVERVGKAIGEEAKEYGVDVMLSPAINMHRVPLCGRIFEYFSEDPLLAGEMAAAYVRGVQSEGVGATLKHFVGNDQEAGRMVINVIASERALREVYLRPFEIAIKKGKPWAVMAAYNKLNGLYCTQNPWLLTEVLRKEWGFDGLVMTDWGAGDNPVEQVKAGTDLIMPGSDDIVKRLLDAYKQGLLSDDIINQRVKAVLNLVAKSLKAGGYKPSGKPNLDDHAKIAYEAALEGMVLLKNEAALPIVEKARVALFGRGSYWTVKGGLGSGDTCPRYVVSIADGLKERNVFVDPEVEKIYVSTLHRFFEFGTSQQVFKQMREWALKTGDMNAVEFLLTQFVEWMMEWTRTINIQEDFFTDEFLDEVAQRNDVAIITISRVATEGFDRAPAQGDFYLRDDEHRLVARVSQAFHRYGKKVVVLLNVAGPIEVVSWMDKVDAILVIWLPGQEVGRATADILLGRASPSGKLPLTWPRNLFETPAMRAYPGEPKDNPVQVVYSEDIYIGYRYYDTFNVEPAYEFGYGISYTTFEYKGLAVEKSGEDLVIKFKVKNVGSRSGKEVAQVYVRALASKLSKPFQELKGFHKTKLLSPGEEELITITIPVENLASFNGRYWIVEKGQYEIRVGASSRDIRLKTVIEIDNDMCFDVSWRQITC</sequence>
<evidence type="ECO:0000313" key="5">
    <source>
        <dbReference type="EMBL" id="HEM66532.1"/>
    </source>
</evidence>
<accession>A0A7J2U2X5</accession>
<name>A0A7J2U2X5_9CREN</name>
<dbReference type="Pfam" id="PF14310">
    <property type="entry name" value="Fn3-like"/>
    <property type="match status" value="1"/>
</dbReference>
<gene>
    <name evidence="5" type="ORF">ENO26_03025</name>
</gene>